<protein>
    <recommendedName>
        <fullName evidence="11">Ubiquinone biosynthesis monooxygenase COQ6, mitochondrial</fullName>
        <ecNumber evidence="11">1.14.15.45</ecNumber>
    </recommendedName>
    <alternativeName>
        <fullName evidence="11">2-methoxy-6-polyprenolphenol 4-hydroxylase</fullName>
        <ecNumber evidence="11">1.14.15.46</ecNumber>
    </alternativeName>
</protein>
<evidence type="ECO:0000256" key="6">
    <source>
        <dbReference type="ARBA" id="ARBA00022827"/>
    </source>
</evidence>
<keyword evidence="6 11" id="KW-0274">FAD</keyword>
<comment type="cofactor">
    <cofactor evidence="1 11">
        <name>FAD</name>
        <dbReference type="ChEBI" id="CHEBI:57692"/>
    </cofactor>
</comment>
<evidence type="ECO:0000313" key="14">
    <source>
        <dbReference type="Proteomes" id="UP000053411"/>
    </source>
</evidence>
<evidence type="ECO:0000256" key="7">
    <source>
        <dbReference type="ARBA" id="ARBA00023002"/>
    </source>
</evidence>
<dbReference type="EMBL" id="KN848109">
    <property type="protein sequence ID" value="KIX92145.1"/>
    <property type="molecule type" value="Genomic_DNA"/>
</dbReference>
<comment type="catalytic activity">
    <reaction evidence="11">
        <text>a 2-methoxy-6-(all-trans-polyprenyl)phenol + 2 reduced [2Fe-2S]-[ferredoxin] + O2 + 2 H(+) = a 2-methoxy-6-(all-trans-polyprenyl)benzene-1,4-diol + 2 oxidized [2Fe-2S]-[ferredoxin] + H2O</text>
        <dbReference type="Rhea" id="RHEA:81183"/>
        <dbReference type="Rhea" id="RHEA-COMP:9551"/>
        <dbReference type="Rhea" id="RHEA-COMP:10000"/>
        <dbReference type="Rhea" id="RHEA-COMP:10001"/>
        <dbReference type="Rhea" id="RHEA-COMP:10858"/>
        <dbReference type="ChEBI" id="CHEBI:15377"/>
        <dbReference type="ChEBI" id="CHEBI:15378"/>
        <dbReference type="ChEBI" id="CHEBI:15379"/>
        <dbReference type="ChEBI" id="CHEBI:33737"/>
        <dbReference type="ChEBI" id="CHEBI:33738"/>
        <dbReference type="ChEBI" id="CHEBI:62731"/>
        <dbReference type="ChEBI" id="CHEBI:84166"/>
        <dbReference type="EC" id="1.14.15.46"/>
    </reaction>
</comment>
<dbReference type="InterPro" id="IPR036188">
    <property type="entry name" value="FAD/NAD-bd_sf"/>
</dbReference>
<evidence type="ECO:0000256" key="8">
    <source>
        <dbReference type="ARBA" id="ARBA00023033"/>
    </source>
</evidence>
<dbReference type="InterPro" id="IPR002938">
    <property type="entry name" value="FAD-bd"/>
</dbReference>
<dbReference type="GO" id="GO:0106364">
    <property type="term" value="F:4-hydroxy-3-all-trans-polyprenylbenzoate oxygenase activity"/>
    <property type="evidence" value="ECO:0007669"/>
    <property type="project" value="UniProtKB-EC"/>
</dbReference>
<sequence length="537" mass="57578">MPAKLSVADTRFICVQCRKTLSSTTRRRRFASTKPNASSPTTPEIFDIVTVGGGPAGLALLAALKSSPITSHLKTALIETQDLSRLRQWQSPEDQYSNRASSLTPSSVSFLEKTGAWDHVDQSRVQAYDEMQVWDAANDAAIQFDWHAETSKYNAPPRTVATMTENANLTRALLERIAQLGAESSLFSNTSVSTIVNGEDDPEGLNLSTWPVLRLESKQPPSHSSSPSYPSSIAARLLVGADGFNSPVRAFAGIASHGWDYNRHGVVATLTVQPTPDNTSQTDDFDLFAEEPLSNRATAYQRFLPELGGPIAVLPLPNNHASLVWSTTPANAAYLKTLPPSAQIAMINAALRLSQTDIKYLFTLPPSSPDQHSDELHWRLQHTPSPQTSRPVPIITGVQDKTLASFPLRFRHSTSLIGPRVALIGDAAHTIHPLAGQGLNLGLADAASLADTVAYAVQHGMDVGDSAFALERYNADRFGKGLVMAGGVDALNWLYQMGSGGDGILSSLVGGVRGLGMKVVDSGIVPGLKGLIMRQAS</sequence>
<evidence type="ECO:0000256" key="5">
    <source>
        <dbReference type="ARBA" id="ARBA00022792"/>
    </source>
</evidence>
<dbReference type="GO" id="GO:0031314">
    <property type="term" value="C:extrinsic component of mitochondrial inner membrane"/>
    <property type="evidence" value="ECO:0007669"/>
    <property type="project" value="UniProtKB-UniRule"/>
</dbReference>
<keyword evidence="4 11" id="KW-0831">Ubiquinone biosynthesis</keyword>
<comment type="catalytic activity">
    <reaction evidence="11">
        <text>a 4-hydroxy-3-(all-trans-polyprenyl)benzoate + 2 reduced [2Fe-2S]-[ferredoxin] + O2 + 2 H(+) = a 3,4-dihydroxy-5-(all-trans-polyprenyl)benzoate + 2 oxidized [2Fe-2S]-[ferredoxin] + H2O</text>
        <dbReference type="Rhea" id="RHEA:81195"/>
        <dbReference type="Rhea" id="RHEA-COMP:9514"/>
        <dbReference type="Rhea" id="RHEA-COMP:10000"/>
        <dbReference type="Rhea" id="RHEA-COMP:10001"/>
        <dbReference type="Rhea" id="RHEA-COMP:10930"/>
        <dbReference type="ChEBI" id="CHEBI:15377"/>
        <dbReference type="ChEBI" id="CHEBI:15378"/>
        <dbReference type="ChEBI" id="CHEBI:15379"/>
        <dbReference type="ChEBI" id="CHEBI:33737"/>
        <dbReference type="ChEBI" id="CHEBI:33738"/>
        <dbReference type="ChEBI" id="CHEBI:64694"/>
        <dbReference type="ChEBI" id="CHEBI:78396"/>
        <dbReference type="EC" id="1.14.15.45"/>
    </reaction>
</comment>
<dbReference type="GO" id="GO:0071949">
    <property type="term" value="F:FAD binding"/>
    <property type="evidence" value="ECO:0007669"/>
    <property type="project" value="InterPro"/>
</dbReference>
<dbReference type="PANTHER" id="PTHR43876:SF7">
    <property type="entry name" value="UBIQUINONE BIOSYNTHESIS MONOOXYGENASE COQ6, MITOCHONDRIAL"/>
    <property type="match status" value="1"/>
</dbReference>
<proteinExistence type="inferred from homology"/>
<dbReference type="GO" id="GO:0120538">
    <property type="term" value="F:2-methoxy-6-polyprenolphenol 4-hydroxylase activity"/>
    <property type="evidence" value="ECO:0007669"/>
    <property type="project" value="UniProtKB-EC"/>
</dbReference>
<evidence type="ECO:0000259" key="12">
    <source>
        <dbReference type="Pfam" id="PF01494"/>
    </source>
</evidence>
<evidence type="ECO:0000256" key="3">
    <source>
        <dbReference type="ARBA" id="ARBA00022630"/>
    </source>
</evidence>
<evidence type="ECO:0000256" key="9">
    <source>
        <dbReference type="ARBA" id="ARBA00023128"/>
    </source>
</evidence>
<dbReference type="InterPro" id="IPR000689">
    <property type="entry name" value="UbQ_mOase_COQ6"/>
</dbReference>
<dbReference type="Pfam" id="PF01494">
    <property type="entry name" value="FAD_binding_3"/>
    <property type="match status" value="1"/>
</dbReference>
<name>A0A0D2GRI1_9EURO</name>
<accession>A0A0D2GRI1</accession>
<keyword evidence="3 11" id="KW-0285">Flavoprotein</keyword>
<evidence type="ECO:0000256" key="1">
    <source>
        <dbReference type="ARBA" id="ARBA00001974"/>
    </source>
</evidence>
<evidence type="ECO:0000256" key="11">
    <source>
        <dbReference type="HAMAP-Rule" id="MF_03193"/>
    </source>
</evidence>
<keyword evidence="8 11" id="KW-0503">Monooxygenase</keyword>
<comment type="function">
    <text evidence="11">FAD-dependent monooxygenase required for two non-consecutive steps during ubiquinone biosynthesis. Required for the C5-ring hydroxylation during ubiquinone biosynthesis by catalyzing the hydroxylation of 4-hydroxy-3-(all-trans-polyprenyl)benzoic acid to 3,4-dihydroxy-5-(all-trans-polyprenyl)benzoic acid. Also acts downstream of coq4, for the C1-hydroxylation during ubiquinone biosynthesis by catalyzing the hydroxylation of 2-methoxy-6-(all-trans-polyprenyl)phenol to 2-methoxy-6-(all-trans-polyprenyl)benzene-1,4-diol. The electrons required for the hydroxylation reaction are funneled indirectly to coq6 from NADPH via a ferredoxin/ferredoxin reductase system.</text>
</comment>
<gene>
    <name evidence="11" type="primary">COQ6</name>
    <name evidence="13" type="ORF">Z520_12138</name>
</gene>
<comment type="pathway">
    <text evidence="11">Cofactor biosynthesis; ubiquinone biosynthesis.</text>
</comment>
<dbReference type="HAMAP" id="MF_03193">
    <property type="entry name" value="COQ6_monooxygenase"/>
    <property type="match status" value="1"/>
</dbReference>
<dbReference type="InterPro" id="IPR010971">
    <property type="entry name" value="UbiH/COQ6"/>
</dbReference>
<dbReference type="GO" id="GO:0016712">
    <property type="term" value="F:oxidoreductase activity, acting on paired donors, with incorporation or reduction of molecular oxygen, reduced flavin or flavoprotein as one donor, and incorporation of one atom of oxygen"/>
    <property type="evidence" value="ECO:0007669"/>
    <property type="project" value="UniProtKB-UniRule"/>
</dbReference>
<reference evidence="13 14" key="1">
    <citation type="submission" date="2015-01" db="EMBL/GenBank/DDBJ databases">
        <title>The Genome Sequence of Fonsecaea multimorphosa CBS 102226.</title>
        <authorList>
            <consortium name="The Broad Institute Genomics Platform"/>
            <person name="Cuomo C."/>
            <person name="de Hoog S."/>
            <person name="Gorbushina A."/>
            <person name="Stielow B."/>
            <person name="Teixiera M."/>
            <person name="Abouelleil A."/>
            <person name="Chapman S.B."/>
            <person name="Priest M."/>
            <person name="Young S.K."/>
            <person name="Wortman J."/>
            <person name="Nusbaum C."/>
            <person name="Birren B."/>
        </authorList>
    </citation>
    <scope>NUCLEOTIDE SEQUENCE [LARGE SCALE GENOMIC DNA]</scope>
    <source>
        <strain evidence="13 14">CBS 102226</strain>
    </source>
</reference>
<comment type="subcellular location">
    <subcellularLocation>
        <location evidence="11">Mitochondrion inner membrane</location>
        <topology evidence="11">Peripheral membrane protein</topology>
        <orientation evidence="11">Matrix side</orientation>
    </subcellularLocation>
</comment>
<feature type="domain" description="FAD-binding" evidence="12">
    <location>
        <begin position="47"/>
        <end position="458"/>
    </location>
</feature>
<dbReference type="PANTHER" id="PTHR43876">
    <property type="entry name" value="UBIQUINONE BIOSYNTHESIS MONOOXYGENASE COQ6, MITOCHONDRIAL"/>
    <property type="match status" value="1"/>
</dbReference>
<dbReference type="GeneID" id="27717884"/>
<dbReference type="InterPro" id="IPR051205">
    <property type="entry name" value="UbiH/COQ6_monooxygenase"/>
</dbReference>
<evidence type="ECO:0000313" key="13">
    <source>
        <dbReference type="EMBL" id="KIX92145.1"/>
    </source>
</evidence>
<dbReference type="OrthoDB" id="683240at2759"/>
<comment type="subunit">
    <text evidence="11">Component of a multi-subunit COQ enzyme complex, composed of at least COQ3, COQ4, COQ5, COQ6, COQ7 and COQ9.</text>
</comment>
<dbReference type="EC" id="1.14.15.46" evidence="11"/>
<dbReference type="SUPFAM" id="SSF51905">
    <property type="entry name" value="FAD/NAD(P)-binding domain"/>
    <property type="match status" value="1"/>
</dbReference>
<keyword evidence="7 11" id="KW-0560">Oxidoreductase</keyword>
<dbReference type="Proteomes" id="UP000053411">
    <property type="component" value="Unassembled WGS sequence"/>
</dbReference>
<dbReference type="NCBIfam" id="TIGR01988">
    <property type="entry name" value="Ubi-OHases"/>
    <property type="match status" value="1"/>
</dbReference>
<dbReference type="FunFam" id="3.50.50.60:FF:000245">
    <property type="entry name" value="Ubiquinone biosynthesis monooxygenase COQ6, mitochondrial"/>
    <property type="match status" value="1"/>
</dbReference>
<evidence type="ECO:0000256" key="10">
    <source>
        <dbReference type="ARBA" id="ARBA00023136"/>
    </source>
</evidence>
<dbReference type="VEuPathDB" id="FungiDB:Z520_12138"/>
<dbReference type="Gene3D" id="3.50.50.60">
    <property type="entry name" value="FAD/NAD(P)-binding domain"/>
    <property type="match status" value="2"/>
</dbReference>
<keyword evidence="14" id="KW-1185">Reference proteome</keyword>
<organism evidence="13 14">
    <name type="scientific">Fonsecaea multimorphosa CBS 102226</name>
    <dbReference type="NCBI Taxonomy" id="1442371"/>
    <lineage>
        <taxon>Eukaryota</taxon>
        <taxon>Fungi</taxon>
        <taxon>Dikarya</taxon>
        <taxon>Ascomycota</taxon>
        <taxon>Pezizomycotina</taxon>
        <taxon>Eurotiomycetes</taxon>
        <taxon>Chaetothyriomycetidae</taxon>
        <taxon>Chaetothyriales</taxon>
        <taxon>Herpotrichiellaceae</taxon>
        <taxon>Fonsecaea</taxon>
    </lineage>
</organism>
<keyword evidence="10 11" id="KW-0472">Membrane</keyword>
<comment type="similarity">
    <text evidence="2 11">Belongs to the UbiH/COQ6 family.</text>
</comment>
<dbReference type="UniPathway" id="UPA00232"/>
<keyword evidence="9 11" id="KW-0496">Mitochondrion</keyword>
<dbReference type="RefSeq" id="XP_016626268.1">
    <property type="nucleotide sequence ID" value="XM_016782625.1"/>
</dbReference>
<dbReference type="PROSITE" id="PS01304">
    <property type="entry name" value="UBIH"/>
    <property type="match status" value="1"/>
</dbReference>
<dbReference type="InterPro" id="IPR018168">
    <property type="entry name" value="Ubi_Hdrlase_CS"/>
</dbReference>
<evidence type="ECO:0000256" key="2">
    <source>
        <dbReference type="ARBA" id="ARBA00005349"/>
    </source>
</evidence>
<dbReference type="EC" id="1.14.15.45" evidence="11"/>
<keyword evidence="5 11" id="KW-0999">Mitochondrion inner membrane</keyword>
<evidence type="ECO:0000256" key="4">
    <source>
        <dbReference type="ARBA" id="ARBA00022688"/>
    </source>
</evidence>
<dbReference type="PRINTS" id="PR00420">
    <property type="entry name" value="RNGMNOXGNASE"/>
</dbReference>
<dbReference type="AlphaFoldDB" id="A0A0D2GRI1"/>
<dbReference type="STRING" id="1442371.A0A0D2GRI1"/>